<feature type="compositionally biased region" description="Acidic residues" evidence="2">
    <location>
        <begin position="140"/>
        <end position="150"/>
    </location>
</feature>
<gene>
    <name evidence="3" type="ORF">K490DRAFT_40501</name>
</gene>
<evidence type="ECO:0000313" key="4">
    <source>
        <dbReference type="Proteomes" id="UP000799776"/>
    </source>
</evidence>
<dbReference type="OrthoDB" id="429427at2759"/>
<feature type="coiled-coil region" evidence="1">
    <location>
        <begin position="279"/>
        <end position="306"/>
    </location>
</feature>
<feature type="non-terminal residue" evidence="3">
    <location>
        <position position="1"/>
    </location>
</feature>
<feature type="compositionally biased region" description="Basic and acidic residues" evidence="2">
    <location>
        <begin position="151"/>
        <end position="162"/>
    </location>
</feature>
<feature type="compositionally biased region" description="Basic and acidic residues" evidence="2">
    <location>
        <begin position="70"/>
        <end position="90"/>
    </location>
</feature>
<reference evidence="3" key="1">
    <citation type="journal article" date="2020" name="Stud. Mycol.">
        <title>101 Dothideomycetes genomes: a test case for predicting lifestyles and emergence of pathogens.</title>
        <authorList>
            <person name="Haridas S."/>
            <person name="Albert R."/>
            <person name="Binder M."/>
            <person name="Bloem J."/>
            <person name="Labutti K."/>
            <person name="Salamov A."/>
            <person name="Andreopoulos B."/>
            <person name="Baker S."/>
            <person name="Barry K."/>
            <person name="Bills G."/>
            <person name="Bluhm B."/>
            <person name="Cannon C."/>
            <person name="Castanera R."/>
            <person name="Culley D."/>
            <person name="Daum C."/>
            <person name="Ezra D."/>
            <person name="Gonzalez J."/>
            <person name="Henrissat B."/>
            <person name="Kuo A."/>
            <person name="Liang C."/>
            <person name="Lipzen A."/>
            <person name="Lutzoni F."/>
            <person name="Magnuson J."/>
            <person name="Mondo S."/>
            <person name="Nolan M."/>
            <person name="Ohm R."/>
            <person name="Pangilinan J."/>
            <person name="Park H.-J."/>
            <person name="Ramirez L."/>
            <person name="Alfaro M."/>
            <person name="Sun H."/>
            <person name="Tritt A."/>
            <person name="Yoshinaga Y."/>
            <person name="Zwiers L.-H."/>
            <person name="Turgeon B."/>
            <person name="Goodwin S."/>
            <person name="Spatafora J."/>
            <person name="Crous P."/>
            <person name="Grigoriev I."/>
        </authorList>
    </citation>
    <scope>NUCLEOTIDE SEQUENCE</scope>
    <source>
        <strain evidence="3">CBS 121410</strain>
    </source>
</reference>
<feature type="region of interest" description="Disordered" evidence="2">
    <location>
        <begin position="195"/>
        <end position="276"/>
    </location>
</feature>
<feature type="compositionally biased region" description="Basic and acidic residues" evidence="2">
    <location>
        <begin position="195"/>
        <end position="210"/>
    </location>
</feature>
<keyword evidence="4" id="KW-1185">Reference proteome</keyword>
<evidence type="ECO:0000256" key="2">
    <source>
        <dbReference type="SAM" id="MobiDB-lite"/>
    </source>
</evidence>
<proteinExistence type="predicted"/>
<dbReference type="Pfam" id="PF15458">
    <property type="entry name" value="NTR2"/>
    <property type="match status" value="1"/>
</dbReference>
<dbReference type="GO" id="GO:0071008">
    <property type="term" value="C:U2-type post-mRNA release spliceosomal complex"/>
    <property type="evidence" value="ECO:0007669"/>
    <property type="project" value="InterPro"/>
</dbReference>
<feature type="region of interest" description="Disordered" evidence="2">
    <location>
        <begin position="334"/>
        <end position="381"/>
    </location>
</feature>
<feature type="region of interest" description="Disordered" evidence="2">
    <location>
        <begin position="1"/>
        <end position="162"/>
    </location>
</feature>
<protein>
    <submittedName>
        <fullName evidence="3">Uncharacterized protein</fullName>
    </submittedName>
</protein>
<dbReference type="AlphaFoldDB" id="A0A9P4HYV3"/>
<accession>A0A9P4HYV3</accession>
<feature type="compositionally biased region" description="Basic and acidic residues" evidence="2">
    <location>
        <begin position="251"/>
        <end position="262"/>
    </location>
</feature>
<name>A0A9P4HYV3_9PEZI</name>
<feature type="compositionally biased region" description="Basic and acidic residues" evidence="2">
    <location>
        <begin position="117"/>
        <end position="134"/>
    </location>
</feature>
<feature type="compositionally biased region" description="Basic and acidic residues" evidence="2">
    <location>
        <begin position="51"/>
        <end position="60"/>
    </location>
</feature>
<keyword evidence="1" id="KW-0175">Coiled coil</keyword>
<evidence type="ECO:0000256" key="1">
    <source>
        <dbReference type="SAM" id="Coils"/>
    </source>
</evidence>
<dbReference type="EMBL" id="ML978717">
    <property type="protein sequence ID" value="KAF2088086.1"/>
    <property type="molecule type" value="Genomic_DNA"/>
</dbReference>
<dbReference type="Proteomes" id="UP000799776">
    <property type="component" value="Unassembled WGS sequence"/>
</dbReference>
<dbReference type="GO" id="GO:0000390">
    <property type="term" value="P:spliceosomal complex disassembly"/>
    <property type="evidence" value="ECO:0007669"/>
    <property type="project" value="InterPro"/>
</dbReference>
<organism evidence="3 4">
    <name type="scientific">Saccharata proteae CBS 121410</name>
    <dbReference type="NCBI Taxonomy" id="1314787"/>
    <lineage>
        <taxon>Eukaryota</taxon>
        <taxon>Fungi</taxon>
        <taxon>Dikarya</taxon>
        <taxon>Ascomycota</taxon>
        <taxon>Pezizomycotina</taxon>
        <taxon>Dothideomycetes</taxon>
        <taxon>Dothideomycetes incertae sedis</taxon>
        <taxon>Botryosphaeriales</taxon>
        <taxon>Saccharataceae</taxon>
        <taxon>Saccharata</taxon>
    </lineage>
</organism>
<sequence length="381" mass="41438">EPVVKRPAGTPKTKKRSSLRLSFGPGESSPASGEDGGAVFTPKKSNLSRIALEKNAERKGLRASLPSDRIPIRTHEDEDRPSYSKDHLAELRNSTPSTPKDLASSRYESSGAIPTDAEIREKKERRARLAKEQDFMSLGDEPDDASDSDDLDRPRDVALRTELKEKYPETRLVHDDEDIAEGFDEYVEDGKVLLGRKAEREAERKRRAEMADMIASAEGGGSANEASEDDSEVERNEAYVAAQTRAGTYGSRDKTTNDDLKRPRTPPKITPVPDLSGVLARLRGSLKEMEEARASKIRRLEEVRAEKADIAQREGWVQQQLKETGEKYEKLRLEAGLGGGPGTPANGVDSASGARGLESLGATPPAVAVTSTGVSDASDGE</sequence>
<dbReference type="InterPro" id="IPR028211">
    <property type="entry name" value="Ntr2"/>
</dbReference>
<evidence type="ECO:0000313" key="3">
    <source>
        <dbReference type="EMBL" id="KAF2088086.1"/>
    </source>
</evidence>
<comment type="caution">
    <text evidence="3">The sequence shown here is derived from an EMBL/GenBank/DDBJ whole genome shotgun (WGS) entry which is preliminary data.</text>
</comment>